<name>A0A7M1AZK9_9BACT</name>
<reference evidence="1 2" key="1">
    <citation type="submission" date="2019-06" db="EMBL/GenBank/DDBJ databases">
        <title>Sulfurimonas gotlandica sp. nov., a chemoautotrophic and psychrotolerant epsilonproteobacterium isolated from a pelagic redoxcline, and an emended description of the genus Sulfurimonas.</title>
        <authorList>
            <person name="Wang S."/>
            <person name="Jiang L."/>
            <person name="Shao Z."/>
        </authorList>
    </citation>
    <scope>NUCLEOTIDE SEQUENCE [LARGE SCALE GENOMIC DNA]</scope>
    <source>
        <strain evidence="1 2">S2-6</strain>
    </source>
</reference>
<proteinExistence type="predicted"/>
<sequence>MKIETRYNYEKSWTLTPEKDIVKIIEVEIGNDDVQGVLGYIKEAIKDGKEISVATCKFRRKKD</sequence>
<evidence type="ECO:0000313" key="1">
    <source>
        <dbReference type="EMBL" id="QOP42939.1"/>
    </source>
</evidence>
<organism evidence="1 2">
    <name type="scientific">Sulfurimonas sediminis</name>
    <dbReference type="NCBI Taxonomy" id="2590020"/>
    <lineage>
        <taxon>Bacteria</taxon>
        <taxon>Pseudomonadati</taxon>
        <taxon>Campylobacterota</taxon>
        <taxon>Epsilonproteobacteria</taxon>
        <taxon>Campylobacterales</taxon>
        <taxon>Sulfurimonadaceae</taxon>
        <taxon>Sulfurimonas</taxon>
    </lineage>
</organism>
<dbReference type="RefSeq" id="WP_193151254.1">
    <property type="nucleotide sequence ID" value="NZ_CP041235.1"/>
</dbReference>
<gene>
    <name evidence="1" type="ORF">FJR45_02820</name>
</gene>
<dbReference type="AlphaFoldDB" id="A0A7M1AZK9"/>
<protein>
    <submittedName>
        <fullName evidence="1">Uncharacterized protein</fullName>
    </submittedName>
</protein>
<keyword evidence="2" id="KW-1185">Reference proteome</keyword>
<dbReference type="KEGG" id="ssei:FJR45_02820"/>
<evidence type="ECO:0000313" key="2">
    <source>
        <dbReference type="Proteomes" id="UP000593719"/>
    </source>
</evidence>
<accession>A0A7M1AZK9</accession>
<dbReference type="Proteomes" id="UP000593719">
    <property type="component" value="Chromosome"/>
</dbReference>
<dbReference type="EMBL" id="CP041235">
    <property type="protein sequence ID" value="QOP42939.1"/>
    <property type="molecule type" value="Genomic_DNA"/>
</dbReference>